<protein>
    <submittedName>
        <fullName evidence="2">Uncharacterized protein</fullName>
    </submittedName>
</protein>
<evidence type="ECO:0000313" key="3">
    <source>
        <dbReference type="Proteomes" id="UP000767238"/>
    </source>
</evidence>
<gene>
    <name evidence="2" type="ORF">KCV03_g6926</name>
</gene>
<name>A0A9P8GFE9_AURME</name>
<reference evidence="2" key="1">
    <citation type="journal article" date="2021" name="J Fungi (Basel)">
        <title>Virulence traits and population genomics of the black yeast Aureobasidium melanogenum.</title>
        <authorList>
            <person name="Cernosa A."/>
            <person name="Sun X."/>
            <person name="Gostincar C."/>
            <person name="Fang C."/>
            <person name="Gunde-Cimerman N."/>
            <person name="Song Z."/>
        </authorList>
    </citation>
    <scope>NUCLEOTIDE SEQUENCE</scope>
    <source>
        <strain evidence="2">EXF-8016</strain>
    </source>
</reference>
<dbReference type="OrthoDB" id="5954308at2759"/>
<sequence length="251" mass="27872">MLPAQSSMFWAWMSSRTGFIAAGVLNMAIGPITQIMLPICNNTLREMGEKERQGRGNEIREDELKDMVQKFEWLNYVRGAVILAGDAGPGPLLQALKAAHEAAPPVLPPSSPLVQSAINVRDYRPTHYSRQLAAGAAPPTKETRQATQESPQHTTDSRQPAEETHRHTADSRRAVNRKESPHHTRQAEGRVQPLGDSAQPFEDLNQPGKEPPQHTDDLEFEPESVGGSRISPVRWKHFSGCWWQSPSFSTS</sequence>
<proteinExistence type="predicted"/>
<evidence type="ECO:0000256" key="1">
    <source>
        <dbReference type="SAM" id="MobiDB-lite"/>
    </source>
</evidence>
<feature type="non-terminal residue" evidence="2">
    <location>
        <position position="1"/>
    </location>
</feature>
<dbReference type="InterPro" id="IPR013901">
    <property type="entry name" value="Anthrone_oxy"/>
</dbReference>
<evidence type="ECO:0000313" key="2">
    <source>
        <dbReference type="EMBL" id="KAH0217669.1"/>
    </source>
</evidence>
<reference evidence="2" key="2">
    <citation type="submission" date="2021-08" db="EMBL/GenBank/DDBJ databases">
        <authorList>
            <person name="Gostincar C."/>
            <person name="Sun X."/>
            <person name="Song Z."/>
            <person name="Gunde-Cimerman N."/>
        </authorList>
    </citation>
    <scope>NUCLEOTIDE SEQUENCE</scope>
    <source>
        <strain evidence="2">EXF-8016</strain>
    </source>
</reference>
<feature type="compositionally biased region" description="Polar residues" evidence="1">
    <location>
        <begin position="145"/>
        <end position="154"/>
    </location>
</feature>
<dbReference type="Pfam" id="PF08592">
    <property type="entry name" value="Anthrone_oxy"/>
    <property type="match status" value="1"/>
</dbReference>
<feature type="region of interest" description="Disordered" evidence="1">
    <location>
        <begin position="130"/>
        <end position="231"/>
    </location>
</feature>
<organism evidence="2 3">
    <name type="scientific">Aureobasidium melanogenum</name>
    <name type="common">Aureobasidium pullulans var. melanogenum</name>
    <dbReference type="NCBI Taxonomy" id="46634"/>
    <lineage>
        <taxon>Eukaryota</taxon>
        <taxon>Fungi</taxon>
        <taxon>Dikarya</taxon>
        <taxon>Ascomycota</taxon>
        <taxon>Pezizomycotina</taxon>
        <taxon>Dothideomycetes</taxon>
        <taxon>Dothideomycetidae</taxon>
        <taxon>Dothideales</taxon>
        <taxon>Saccotheciaceae</taxon>
        <taxon>Aureobasidium</taxon>
    </lineage>
</organism>
<comment type="caution">
    <text evidence="2">The sequence shown here is derived from an EMBL/GenBank/DDBJ whole genome shotgun (WGS) entry which is preliminary data.</text>
</comment>
<dbReference type="AlphaFoldDB" id="A0A9P8GFE9"/>
<accession>A0A9P8GFE9</accession>
<dbReference type="Proteomes" id="UP000767238">
    <property type="component" value="Unassembled WGS sequence"/>
</dbReference>
<feature type="compositionally biased region" description="Basic and acidic residues" evidence="1">
    <location>
        <begin position="155"/>
        <end position="188"/>
    </location>
</feature>
<dbReference type="EMBL" id="JAHFYH010000054">
    <property type="protein sequence ID" value="KAH0217669.1"/>
    <property type="molecule type" value="Genomic_DNA"/>
</dbReference>